<proteinExistence type="predicted"/>
<evidence type="ECO:0000313" key="4">
    <source>
        <dbReference type="EMBL" id="EFI33973.1"/>
    </source>
</evidence>
<dbReference type="Proteomes" id="UP000005496">
    <property type="component" value="Unassembled WGS sequence"/>
</dbReference>
<dbReference type="GO" id="GO:0042597">
    <property type="term" value="C:periplasmic space"/>
    <property type="evidence" value="ECO:0007669"/>
    <property type="project" value="InterPro"/>
</dbReference>
<dbReference type="AlphaFoldDB" id="D6STF7"/>
<comment type="caution">
    <text evidence="4">The sequence shown here is derived from an EMBL/GenBank/DDBJ whole genome shotgun (WGS) entry which is preliminary data.</text>
</comment>
<keyword evidence="2" id="KW-0732">Signal</keyword>
<dbReference type="Gene3D" id="3.40.50.10070">
    <property type="entry name" value="TolB, N-terminal domain"/>
    <property type="match status" value="1"/>
</dbReference>
<keyword evidence="5" id="KW-1185">Reference proteome</keyword>
<dbReference type="eggNOG" id="COG5616">
    <property type="taxonomic scope" value="Bacteria"/>
</dbReference>
<organism evidence="4 5">
    <name type="scientific">Desulfonatronospira thiodismutans ASO3-1</name>
    <dbReference type="NCBI Taxonomy" id="555779"/>
    <lineage>
        <taxon>Bacteria</taxon>
        <taxon>Pseudomonadati</taxon>
        <taxon>Thermodesulfobacteriota</taxon>
        <taxon>Desulfovibrionia</taxon>
        <taxon>Desulfovibrionales</taxon>
        <taxon>Desulfonatronovibrionaceae</taxon>
        <taxon>Desulfonatronospira</taxon>
    </lineage>
</organism>
<dbReference type="EMBL" id="ACJN02000003">
    <property type="protein sequence ID" value="EFI33973.1"/>
    <property type="molecule type" value="Genomic_DNA"/>
</dbReference>
<sequence length="532" mass="59995">MIKKILVLLSFLLVFSAQAWSGQEPKKYAVMPIEIHGPQEYAYLKQGIQSMLSSRLTRTGETSPIPPGEVNQQVEAPPASEEEARELLTALGVDFLVYGSATIVNDSCNLEIYVLDADMERHRLDRESSLGQLIPDLEDLAQDLTAMVVDDAEARAEPDDLEPVAPVAEAPPQDEAYVSPHFEFRDDPQAAGRWRSQTLPFSSVGIAVGDTQGDGEQNIFILADRRVHAYRMHEERLDHLSTYEAPGTYQNLNINVLDTNRDGKKEIIVSAVQDKRARSYILGFEDNEFKELHRRIGFFMNVTKTPPNYEQTLVGQRIASGSRLFRPGAVQEVIFTDGEPELGPGISLPDRANIFNFAFLPRNDDHLVVVAENDRLEVYSSDDRRRYTTSEEYAGSGLGLEIDDTMPGMGQTSPSEREVSYYYIPTRLVTTRLEGQDEYQLLAHKHFSGRLASVFQRYRNFPEGEIHALFWDDVGLNIHWNTRRIQASIEDFGLYDMDGDGNKELVVCVNTHPGITGMQQQRTIVLAYKMDQ</sequence>
<evidence type="ECO:0000256" key="2">
    <source>
        <dbReference type="SAM" id="SignalP"/>
    </source>
</evidence>
<feature type="chain" id="PRO_5003088296" description="TolB N-terminal domain-containing protein" evidence="2">
    <location>
        <begin position="20"/>
        <end position="532"/>
    </location>
</feature>
<protein>
    <recommendedName>
        <fullName evidence="3">TolB N-terminal domain-containing protein</fullName>
    </recommendedName>
</protein>
<evidence type="ECO:0000313" key="5">
    <source>
        <dbReference type="Proteomes" id="UP000005496"/>
    </source>
</evidence>
<evidence type="ECO:0000256" key="1">
    <source>
        <dbReference type="SAM" id="MobiDB-lite"/>
    </source>
</evidence>
<name>D6STF7_9BACT</name>
<reference evidence="4" key="1">
    <citation type="submission" date="2010-05" db="EMBL/GenBank/DDBJ databases">
        <title>The draft genome of Desulfonatronospira thiodismutans ASO3-1.</title>
        <authorList>
            <consortium name="US DOE Joint Genome Institute (JGI-PGF)"/>
            <person name="Lucas S."/>
            <person name="Copeland A."/>
            <person name="Lapidus A."/>
            <person name="Cheng J.-F."/>
            <person name="Bruce D."/>
            <person name="Goodwin L."/>
            <person name="Pitluck S."/>
            <person name="Chertkov O."/>
            <person name="Brettin T."/>
            <person name="Detter J.C."/>
            <person name="Han C."/>
            <person name="Land M.L."/>
            <person name="Hauser L."/>
            <person name="Kyrpides N."/>
            <person name="Mikhailova N."/>
            <person name="Muyzer G."/>
            <person name="Woyke T."/>
        </authorList>
    </citation>
    <scope>NUCLEOTIDE SEQUENCE [LARGE SCALE GENOMIC DNA]</scope>
    <source>
        <strain evidence="4">ASO3-1</strain>
    </source>
</reference>
<dbReference type="GO" id="GO:0015031">
    <property type="term" value="P:protein transport"/>
    <property type="evidence" value="ECO:0007669"/>
    <property type="project" value="InterPro"/>
</dbReference>
<dbReference type="SUPFAM" id="SSF69318">
    <property type="entry name" value="Integrin alpha N-terminal domain"/>
    <property type="match status" value="1"/>
</dbReference>
<accession>D6STF7</accession>
<dbReference type="InterPro" id="IPR007195">
    <property type="entry name" value="TolB_N"/>
</dbReference>
<dbReference type="SUPFAM" id="SSF52964">
    <property type="entry name" value="TolB, N-terminal domain"/>
    <property type="match status" value="1"/>
</dbReference>
<dbReference type="InterPro" id="IPR028994">
    <property type="entry name" value="Integrin_alpha_N"/>
</dbReference>
<dbReference type="Pfam" id="PF04052">
    <property type="entry name" value="TolB_N"/>
    <property type="match status" value="1"/>
</dbReference>
<feature type="signal peptide" evidence="2">
    <location>
        <begin position="1"/>
        <end position="19"/>
    </location>
</feature>
<dbReference type="RefSeq" id="WP_008871322.1">
    <property type="nucleotide sequence ID" value="NZ_ACJN02000003.1"/>
</dbReference>
<feature type="domain" description="TolB N-terminal" evidence="3">
    <location>
        <begin position="23"/>
        <end position="112"/>
    </location>
</feature>
<gene>
    <name evidence="4" type="ORF">Dthio_PD1312</name>
</gene>
<dbReference type="OrthoDB" id="5422153at2"/>
<evidence type="ECO:0000259" key="3">
    <source>
        <dbReference type="Pfam" id="PF04052"/>
    </source>
</evidence>
<feature type="region of interest" description="Disordered" evidence="1">
    <location>
        <begin position="56"/>
        <end position="75"/>
    </location>
</feature>